<keyword evidence="2" id="KW-1185">Reference proteome</keyword>
<proteinExistence type="predicted"/>
<dbReference type="KEGG" id="bid:Bind_0870"/>
<dbReference type="RefSeq" id="WP_012383877.1">
    <property type="nucleotide sequence ID" value="NC_010581.1"/>
</dbReference>
<name>B2IHJ9_BEII9</name>
<dbReference type="AlphaFoldDB" id="B2IHJ9"/>
<gene>
    <name evidence="1" type="ordered locus">Bind_0870</name>
</gene>
<dbReference type="OrthoDB" id="7987917at2"/>
<dbReference type="HOGENOM" id="CLU_1393951_0_0_5"/>
<organism evidence="1 2">
    <name type="scientific">Beijerinckia indica subsp. indica (strain ATCC 9039 / DSM 1715 / NCIMB 8712)</name>
    <dbReference type="NCBI Taxonomy" id="395963"/>
    <lineage>
        <taxon>Bacteria</taxon>
        <taxon>Pseudomonadati</taxon>
        <taxon>Pseudomonadota</taxon>
        <taxon>Alphaproteobacteria</taxon>
        <taxon>Hyphomicrobiales</taxon>
        <taxon>Beijerinckiaceae</taxon>
        <taxon>Beijerinckia</taxon>
    </lineage>
</organism>
<sequence length="195" mass="21502">MPPINRPPFALPLLFLAGAWLLPVQPAQAGFFEALFGLENNEPRISVMPAERHHTIHHPSPKKRPKMHARVHAAPKPVIMHVLTGEPMQALMRDTTLQQGDVVMTPKGLRIFMGESESPHEAKDFLALSALSGRKARHKELLTAIDSARANPIFPPRQEVTDDLASGRSVALDASVSIPIALRSETRPFIRYVGP</sequence>
<reference evidence="2" key="1">
    <citation type="submission" date="2008-03" db="EMBL/GenBank/DDBJ databases">
        <title>Complete sequence of chromosome of Beijerinckia indica subsp. indica ATCC 9039.</title>
        <authorList>
            <consortium name="US DOE Joint Genome Institute"/>
            <person name="Copeland A."/>
            <person name="Lucas S."/>
            <person name="Lapidus A."/>
            <person name="Glavina del Rio T."/>
            <person name="Dalin E."/>
            <person name="Tice H."/>
            <person name="Bruce D."/>
            <person name="Goodwin L."/>
            <person name="Pitluck S."/>
            <person name="LaButti K."/>
            <person name="Schmutz J."/>
            <person name="Larimer F."/>
            <person name="Land M."/>
            <person name="Hauser L."/>
            <person name="Kyrpides N."/>
            <person name="Mikhailova N."/>
            <person name="Dunfield P.F."/>
            <person name="Dedysh S.N."/>
            <person name="Liesack W."/>
            <person name="Saw J.H."/>
            <person name="Alam M."/>
            <person name="Chen Y."/>
            <person name="Murrell J.C."/>
            <person name="Richardson P."/>
        </authorList>
    </citation>
    <scope>NUCLEOTIDE SEQUENCE [LARGE SCALE GENOMIC DNA]</scope>
    <source>
        <strain evidence="2">ATCC 9039 / DSM 1715 / NCIMB 8712</strain>
    </source>
</reference>
<reference evidence="1 2" key="2">
    <citation type="journal article" date="2010" name="J. Bacteriol.">
        <title>Complete genome sequence of Beijerinckia indica subsp. indica.</title>
        <authorList>
            <person name="Tamas I."/>
            <person name="Dedysh S.N."/>
            <person name="Liesack W."/>
            <person name="Stott M.B."/>
            <person name="Alam M."/>
            <person name="Murrell J.C."/>
            <person name="Dunfield P.F."/>
        </authorList>
    </citation>
    <scope>NUCLEOTIDE SEQUENCE [LARGE SCALE GENOMIC DNA]</scope>
    <source>
        <strain evidence="2">ATCC 9039 / DSM 1715 / NCIMB 8712</strain>
    </source>
</reference>
<accession>B2IHJ9</accession>
<dbReference type="Proteomes" id="UP000001695">
    <property type="component" value="Chromosome"/>
</dbReference>
<dbReference type="eggNOG" id="ENOG5030YXM">
    <property type="taxonomic scope" value="Bacteria"/>
</dbReference>
<protein>
    <submittedName>
        <fullName evidence="1">Uncharacterized protein</fullName>
    </submittedName>
</protein>
<dbReference type="EMBL" id="CP001016">
    <property type="protein sequence ID" value="ACB94520.1"/>
    <property type="molecule type" value="Genomic_DNA"/>
</dbReference>
<evidence type="ECO:0000313" key="2">
    <source>
        <dbReference type="Proteomes" id="UP000001695"/>
    </source>
</evidence>
<evidence type="ECO:0000313" key="1">
    <source>
        <dbReference type="EMBL" id="ACB94520.1"/>
    </source>
</evidence>